<dbReference type="Gene3D" id="3.40.50.2000">
    <property type="entry name" value="Glycogen Phosphorylase B"/>
    <property type="match status" value="2"/>
</dbReference>
<dbReference type="PANTHER" id="PTHR45947">
    <property type="entry name" value="SULFOQUINOVOSYL TRANSFERASE SQD2"/>
    <property type="match status" value="1"/>
</dbReference>
<gene>
    <name evidence="2" type="primary">gtrB</name>
    <name evidence="2" type="ORF">GCM10011521_07890</name>
</gene>
<accession>A0ABQ1HED4</accession>
<name>A0ABQ1HED4_9GAMM</name>
<feature type="domain" description="Glycosyltransferase subfamily 4-like N-terminal" evidence="1">
    <location>
        <begin position="30"/>
        <end position="194"/>
    </location>
</feature>
<dbReference type="Proteomes" id="UP000623419">
    <property type="component" value="Unassembled WGS sequence"/>
</dbReference>
<protein>
    <submittedName>
        <fullName evidence="2">Glycosyl transferase</fullName>
    </submittedName>
</protein>
<dbReference type="InterPro" id="IPR050194">
    <property type="entry name" value="Glycosyltransferase_grp1"/>
</dbReference>
<evidence type="ECO:0000259" key="1">
    <source>
        <dbReference type="Pfam" id="PF13439"/>
    </source>
</evidence>
<dbReference type="InterPro" id="IPR028098">
    <property type="entry name" value="Glyco_trans_4-like_N"/>
</dbReference>
<reference evidence="3" key="1">
    <citation type="journal article" date="2019" name="Int. J. Syst. Evol. Microbiol.">
        <title>The Global Catalogue of Microorganisms (GCM) 10K type strain sequencing project: providing services to taxonomists for standard genome sequencing and annotation.</title>
        <authorList>
            <consortium name="The Broad Institute Genomics Platform"/>
            <consortium name="The Broad Institute Genome Sequencing Center for Infectious Disease"/>
            <person name="Wu L."/>
            <person name="Ma J."/>
        </authorList>
    </citation>
    <scope>NUCLEOTIDE SEQUENCE [LARGE SCALE GENOMIC DNA]</scope>
    <source>
        <strain evidence="3">CGMCC 1.15905</strain>
    </source>
</reference>
<keyword evidence="2" id="KW-0808">Transferase</keyword>
<dbReference type="SUPFAM" id="SSF53756">
    <property type="entry name" value="UDP-Glycosyltransferase/glycogen phosphorylase"/>
    <property type="match status" value="1"/>
</dbReference>
<sequence>MGLAHEGGNLRRMDKRLHIELVTETYPPDVNGVALTVQSLEQGLRGLGHAVGVVRPEREHDGPRPDPMLLLVEGAPIPRYPGLRFGLPAGRRLQARWRAQRPDAVYIATEGPLGWSALRACRQLGIPVATGFHTRFDDYVGRYGAGFLSPWVFAWLRRFHNRADATLVPTAELRDQLAQQGFRRVAHLGRAVDTNGFHPDFRDPSLRARWGAADDAPVLVHVGRIAPEKNLPLAVRAYRELQKLRPDARFVWVGDGPARAGLQAANPDFLFAGVLRGEDLARHFASADLFCFPSLSETFGNVTLEAMASGIATVAFDYGAAREHLRNGLHGAAVDFGDEPGFVQALVATATGDGLRHQGESARRAVHHLHPGQVARDFATLLAGLGGRREQAA</sequence>
<keyword evidence="3" id="KW-1185">Reference proteome</keyword>
<evidence type="ECO:0000313" key="3">
    <source>
        <dbReference type="Proteomes" id="UP000623419"/>
    </source>
</evidence>
<evidence type="ECO:0000313" key="2">
    <source>
        <dbReference type="EMBL" id="GGA72161.1"/>
    </source>
</evidence>
<proteinExistence type="predicted"/>
<dbReference type="EMBL" id="BMKC01000001">
    <property type="protein sequence ID" value="GGA72161.1"/>
    <property type="molecule type" value="Genomic_DNA"/>
</dbReference>
<dbReference type="Pfam" id="PF13439">
    <property type="entry name" value="Glyco_transf_4"/>
    <property type="match status" value="1"/>
</dbReference>
<comment type="caution">
    <text evidence="2">The sequence shown here is derived from an EMBL/GenBank/DDBJ whole genome shotgun (WGS) entry which is preliminary data.</text>
</comment>
<dbReference type="Pfam" id="PF13692">
    <property type="entry name" value="Glyco_trans_1_4"/>
    <property type="match status" value="1"/>
</dbReference>
<dbReference type="PANTHER" id="PTHR45947:SF3">
    <property type="entry name" value="SULFOQUINOVOSYL TRANSFERASE SQD2"/>
    <property type="match status" value="1"/>
</dbReference>
<dbReference type="GO" id="GO:0016740">
    <property type="term" value="F:transferase activity"/>
    <property type="evidence" value="ECO:0007669"/>
    <property type="project" value="UniProtKB-KW"/>
</dbReference>
<dbReference type="CDD" id="cd03814">
    <property type="entry name" value="GT4-like"/>
    <property type="match status" value="1"/>
</dbReference>
<organism evidence="2 3">
    <name type="scientific">Arenimonas soli</name>
    <dbReference type="NCBI Taxonomy" id="2269504"/>
    <lineage>
        <taxon>Bacteria</taxon>
        <taxon>Pseudomonadati</taxon>
        <taxon>Pseudomonadota</taxon>
        <taxon>Gammaproteobacteria</taxon>
        <taxon>Lysobacterales</taxon>
        <taxon>Lysobacteraceae</taxon>
        <taxon>Arenimonas</taxon>
    </lineage>
</organism>